<dbReference type="HOGENOM" id="CLU_722821_0_0_2"/>
<sequence>MHTDAEMKQQIRILLVHLVSMGDCLFVTALARQIKQDYPGCHLTWAISDRCSPVILHNPYIDEIWEIFSEKMRDNFGFVWEQTKKEALARKEKGLYDIIFFTQIIPDNLSNYDGTIRSSTFRNYPNPITVPVSPIICLTEKEIENVRIFAMRYNLQEFDKVILFECSPQSKQSPVNVNFALELSRKIVDGFEDCVILLTSNQKINTGHNRIIDASEITFRENAELSKYCNLLIGCSSGITWLLTSEWAKKIPTIQILNTRSLGFSFASVSYDLSYWGQSTEHIIEITKSEDQYIFNCIKMTLECGVENARNKYNQVLKPDILSLDEIIKSLPYEEKFKNIIKILRNFYNRNKDPLMILIIPYVTAKVFIGYLLNIIKKL</sequence>
<dbReference type="eggNOG" id="arCOG09602">
    <property type="taxonomic scope" value="Archaea"/>
</dbReference>
<dbReference type="KEGG" id="mbn:Mboo_1755"/>
<dbReference type="RefSeq" id="WP_012107319.1">
    <property type="nucleotide sequence ID" value="NC_009712.1"/>
</dbReference>
<dbReference type="GO" id="GO:0008713">
    <property type="term" value="F:ADP-heptose-lipopolysaccharide heptosyltransferase activity"/>
    <property type="evidence" value="ECO:0007669"/>
    <property type="project" value="TreeGrafter"/>
</dbReference>
<keyword evidence="1" id="KW-0472">Membrane</keyword>
<accession>A7I960</accession>
<name>A7I960_METB6</name>
<evidence type="ECO:0000313" key="3">
    <source>
        <dbReference type="Proteomes" id="UP000002408"/>
    </source>
</evidence>
<evidence type="ECO:0008006" key="4">
    <source>
        <dbReference type="Google" id="ProtNLM"/>
    </source>
</evidence>
<proteinExistence type="predicted"/>
<reference evidence="3" key="1">
    <citation type="journal article" date="2015" name="Microbiology">
        <title>Genome of Methanoregula boonei 6A8 reveals adaptations to oligotrophic peatland environments.</title>
        <authorList>
            <person name="Braeuer S."/>
            <person name="Cadillo-Quiroz H."/>
            <person name="Kyrpides N."/>
            <person name="Woyke T."/>
            <person name="Goodwin L."/>
            <person name="Detter C."/>
            <person name="Podell S."/>
            <person name="Yavitt J.B."/>
            <person name="Zinder S.H."/>
        </authorList>
    </citation>
    <scope>NUCLEOTIDE SEQUENCE [LARGE SCALE GENOMIC DNA]</scope>
    <source>
        <strain evidence="3">DSM 21154 / JCM 14090 / 6A8</strain>
    </source>
</reference>
<dbReference type="PANTHER" id="PTHR30160:SF1">
    <property type="entry name" value="LIPOPOLYSACCHARIDE 1,2-N-ACETYLGLUCOSAMINETRANSFERASE-RELATED"/>
    <property type="match status" value="1"/>
</dbReference>
<dbReference type="GO" id="GO:0005829">
    <property type="term" value="C:cytosol"/>
    <property type="evidence" value="ECO:0007669"/>
    <property type="project" value="TreeGrafter"/>
</dbReference>
<evidence type="ECO:0000256" key="1">
    <source>
        <dbReference type="SAM" id="Phobius"/>
    </source>
</evidence>
<dbReference type="EMBL" id="CP000780">
    <property type="protein sequence ID" value="ABS56271.1"/>
    <property type="molecule type" value="Genomic_DNA"/>
</dbReference>
<dbReference type="SUPFAM" id="SSF53756">
    <property type="entry name" value="UDP-Glycosyltransferase/glycogen phosphorylase"/>
    <property type="match status" value="1"/>
</dbReference>
<dbReference type="AlphaFoldDB" id="A7I960"/>
<keyword evidence="3" id="KW-1185">Reference proteome</keyword>
<dbReference type="PANTHER" id="PTHR30160">
    <property type="entry name" value="TETRAACYLDISACCHARIDE 4'-KINASE-RELATED"/>
    <property type="match status" value="1"/>
</dbReference>
<keyword evidence="1" id="KW-1133">Transmembrane helix</keyword>
<keyword evidence="1" id="KW-0812">Transmembrane</keyword>
<feature type="transmembrane region" description="Helical" evidence="1">
    <location>
        <begin position="355"/>
        <end position="376"/>
    </location>
</feature>
<gene>
    <name evidence="2" type="ordered locus">Mboo_1755</name>
</gene>
<feature type="transmembrane region" description="Helical" evidence="1">
    <location>
        <begin position="12"/>
        <end position="31"/>
    </location>
</feature>
<dbReference type="InterPro" id="IPR051199">
    <property type="entry name" value="LPS_LOS_Heptosyltrfase"/>
</dbReference>
<dbReference type="Proteomes" id="UP000002408">
    <property type="component" value="Chromosome"/>
</dbReference>
<protein>
    <recommendedName>
        <fullName evidence="4">Glycosyl transferase, family 9</fullName>
    </recommendedName>
</protein>
<dbReference type="GeneID" id="5410644"/>
<dbReference type="OrthoDB" id="383069at2157"/>
<organism evidence="2 3">
    <name type="scientific">Methanoregula boonei (strain DSM 21154 / JCM 14090 / 6A8)</name>
    <dbReference type="NCBI Taxonomy" id="456442"/>
    <lineage>
        <taxon>Archaea</taxon>
        <taxon>Methanobacteriati</taxon>
        <taxon>Methanobacteriota</taxon>
        <taxon>Stenosarchaea group</taxon>
        <taxon>Methanomicrobia</taxon>
        <taxon>Methanomicrobiales</taxon>
        <taxon>Methanoregulaceae</taxon>
        <taxon>Methanoregula</taxon>
    </lineage>
</organism>
<dbReference type="STRING" id="456442.Mboo_1755"/>
<dbReference type="Gene3D" id="3.40.50.2000">
    <property type="entry name" value="Glycogen Phosphorylase B"/>
    <property type="match status" value="1"/>
</dbReference>
<evidence type="ECO:0000313" key="2">
    <source>
        <dbReference type="EMBL" id="ABS56271.1"/>
    </source>
</evidence>